<sequence>MSDSGNYKATFVTNDKYLKYFCENSLSTWTFKKFKNHFQQEKNLKKKYIKQLQTVLAHSLNIPKKSRRDIVGYIQLAQTDDRVDAEMATSSIVYGDNYNVNGDNYNINIHGVLRFGENLSARPTMPKDLYQTLVRDNNKNHTLSDRCVSDLAVIDGIIKKMVKKLTIDALDDSAEELQIRNDEHKLTYKFMKQMLATICMNAVILLLARNQFSPYFISGEEELKAMTVQLKKTGQKVDYRRIYKADGVIRVQKMKYLEILLVETAGSFAKKDDRKLGFDNAKGMFALLAMLKTIADQYFYGTVETFQKIKLYFLQASNDNIRLWSMEYFQNGMYYFVREAKIKISQGFSQKDKVLADMCKFFYMLKVYLEETIELLRLLKEEHESIDDSNSQRSSLADIICPEIFSLSYNKHGKGFGGVNIKSSPESV</sequence>
<evidence type="ECO:0000313" key="2">
    <source>
        <dbReference type="Proteomes" id="UP001476247"/>
    </source>
</evidence>
<gene>
    <name evidence="1" type="ORF">HPULCUR_010622</name>
</gene>
<dbReference type="Proteomes" id="UP001476247">
    <property type="component" value="Unassembled WGS sequence"/>
</dbReference>
<organism evidence="1 2">
    <name type="scientific">Helicostylum pulchrum</name>
    <dbReference type="NCBI Taxonomy" id="562976"/>
    <lineage>
        <taxon>Eukaryota</taxon>
        <taxon>Fungi</taxon>
        <taxon>Fungi incertae sedis</taxon>
        <taxon>Mucoromycota</taxon>
        <taxon>Mucoromycotina</taxon>
        <taxon>Mucoromycetes</taxon>
        <taxon>Mucorales</taxon>
        <taxon>Mucorineae</taxon>
        <taxon>Mucoraceae</taxon>
        <taxon>Helicostylum</taxon>
    </lineage>
</organism>
<protein>
    <submittedName>
        <fullName evidence="1">Uncharacterized protein</fullName>
    </submittedName>
</protein>
<dbReference type="EMBL" id="BAABUJ010000041">
    <property type="protein sequence ID" value="GAA5805109.1"/>
    <property type="molecule type" value="Genomic_DNA"/>
</dbReference>
<comment type="caution">
    <text evidence="1">The sequence shown here is derived from an EMBL/GenBank/DDBJ whole genome shotgun (WGS) entry which is preliminary data.</text>
</comment>
<accession>A0ABP9YDT3</accession>
<evidence type="ECO:0000313" key="1">
    <source>
        <dbReference type="EMBL" id="GAA5805109.1"/>
    </source>
</evidence>
<name>A0ABP9YDT3_9FUNG</name>
<proteinExistence type="predicted"/>
<keyword evidence="2" id="KW-1185">Reference proteome</keyword>
<reference evidence="1 2" key="1">
    <citation type="submission" date="2024-04" db="EMBL/GenBank/DDBJ databases">
        <title>genome sequences of Mucor flavus KT1a and Helicostylum pulchrum KT1b strains isolation_sourced from the surface of a dry-aged beef.</title>
        <authorList>
            <person name="Toyotome T."/>
            <person name="Hosono M."/>
            <person name="Torimaru M."/>
            <person name="Fukuda K."/>
            <person name="Mikami N."/>
        </authorList>
    </citation>
    <scope>NUCLEOTIDE SEQUENCE [LARGE SCALE GENOMIC DNA]</scope>
    <source>
        <strain evidence="1 2">KT1b</strain>
    </source>
</reference>